<protein>
    <recommendedName>
        <fullName evidence="2">TipAS antibiotic-recognition domain-containing protein</fullName>
    </recommendedName>
</protein>
<proteinExistence type="predicted"/>
<dbReference type="SUPFAM" id="SSF89082">
    <property type="entry name" value="Antibiotic binding domain of TipA-like multidrug resistance regulators"/>
    <property type="match status" value="1"/>
</dbReference>
<reference evidence="3 4" key="1">
    <citation type="submission" date="2018-09" db="EMBL/GenBank/DDBJ databases">
        <title>Paenibacillus aracenensis nov. sp. isolated from a cave in southern Spain.</title>
        <authorList>
            <person name="Jurado V."/>
            <person name="Gutierrez-Patricio S."/>
            <person name="Gonzalez-Pimentel J.L."/>
            <person name="Miller A.Z."/>
            <person name="Laiz L."/>
            <person name="Saiz-Jimenez C."/>
        </authorList>
    </citation>
    <scope>NUCLEOTIDE SEQUENCE [LARGE SCALE GENOMIC DNA]</scope>
    <source>
        <strain evidence="3 4">DSM 22867</strain>
    </source>
</reference>
<dbReference type="Proteomes" id="UP000266482">
    <property type="component" value="Unassembled WGS sequence"/>
</dbReference>
<dbReference type="RefSeq" id="WP_119600830.1">
    <property type="nucleotide sequence ID" value="NZ_QXQA01000010.1"/>
</dbReference>
<evidence type="ECO:0000313" key="4">
    <source>
        <dbReference type="Proteomes" id="UP000266482"/>
    </source>
</evidence>
<name>A0A3A1USM1_9BACL</name>
<dbReference type="OrthoDB" id="9814833at2"/>
<feature type="domain" description="TipAS antibiotic-recognition" evidence="2">
    <location>
        <begin position="18"/>
        <end position="130"/>
    </location>
</feature>
<evidence type="ECO:0000259" key="2">
    <source>
        <dbReference type="Pfam" id="PF07739"/>
    </source>
</evidence>
<dbReference type="Pfam" id="PF07739">
    <property type="entry name" value="TipAS"/>
    <property type="match status" value="1"/>
</dbReference>
<comment type="caution">
    <text evidence="3">The sequence shown here is derived from an EMBL/GenBank/DDBJ whole genome shotgun (WGS) entry which is preliminary data.</text>
</comment>
<accession>A0A3A1USM1</accession>
<feature type="region of interest" description="Disordered" evidence="1">
    <location>
        <begin position="1"/>
        <end position="24"/>
    </location>
</feature>
<dbReference type="InterPro" id="IPR012925">
    <property type="entry name" value="TipAS_dom"/>
</dbReference>
<evidence type="ECO:0000256" key="1">
    <source>
        <dbReference type="SAM" id="MobiDB-lite"/>
    </source>
</evidence>
<dbReference type="AlphaFoldDB" id="A0A3A1USM1"/>
<evidence type="ECO:0000313" key="3">
    <source>
        <dbReference type="EMBL" id="RIX51539.1"/>
    </source>
</evidence>
<organism evidence="3 4">
    <name type="scientific">Paenibacillus nanensis</name>
    <dbReference type="NCBI Taxonomy" id="393251"/>
    <lineage>
        <taxon>Bacteria</taxon>
        <taxon>Bacillati</taxon>
        <taxon>Bacillota</taxon>
        <taxon>Bacilli</taxon>
        <taxon>Bacillales</taxon>
        <taxon>Paenibacillaceae</taxon>
        <taxon>Paenibacillus</taxon>
    </lineage>
</organism>
<sequence>MANKKKSKVIRLGNKPTEKEASNLWSGKKFEESSAKVNALLKENQVWNLEDELEVLYQRLANLRHSDPTSPEAQKAIGEWYKMLQRMGNYSMEAFKILGQTYVTDPRFKATFDEYGEGLAVFMRDAMAYFADNAKK</sequence>
<dbReference type="Gene3D" id="1.10.490.50">
    <property type="entry name" value="Antibiotic binding domain of TipA-like multidrug resistance regulators"/>
    <property type="match status" value="1"/>
</dbReference>
<dbReference type="InterPro" id="IPR036244">
    <property type="entry name" value="TipA-like_antibiotic-bd"/>
</dbReference>
<gene>
    <name evidence="3" type="ORF">D3P08_16675</name>
</gene>
<keyword evidence="4" id="KW-1185">Reference proteome</keyword>
<dbReference type="EMBL" id="QXQA01000010">
    <property type="protein sequence ID" value="RIX51539.1"/>
    <property type="molecule type" value="Genomic_DNA"/>
</dbReference>